<protein>
    <submittedName>
        <fullName evidence="1">Uncharacterized protein</fullName>
    </submittedName>
</protein>
<dbReference type="RefSeq" id="WP_090164921.1">
    <property type="nucleotide sequence ID" value="NZ_FOFB01000001.1"/>
</dbReference>
<dbReference type="Proteomes" id="UP000199021">
    <property type="component" value="Unassembled WGS sequence"/>
</dbReference>
<organism evidence="1 2">
    <name type="scientific">Neolewinella agarilytica</name>
    <dbReference type="NCBI Taxonomy" id="478744"/>
    <lineage>
        <taxon>Bacteria</taxon>
        <taxon>Pseudomonadati</taxon>
        <taxon>Bacteroidota</taxon>
        <taxon>Saprospiria</taxon>
        <taxon>Saprospirales</taxon>
        <taxon>Lewinellaceae</taxon>
        <taxon>Neolewinella</taxon>
    </lineage>
</organism>
<dbReference type="InParanoid" id="A0A1H8Z5Q6"/>
<dbReference type="AlphaFoldDB" id="A0A1H8Z5Q6"/>
<dbReference type="EMBL" id="FOFB01000001">
    <property type="protein sequence ID" value="SEP59683.1"/>
    <property type="molecule type" value="Genomic_DNA"/>
</dbReference>
<evidence type="ECO:0000313" key="1">
    <source>
        <dbReference type="EMBL" id="SEP59683.1"/>
    </source>
</evidence>
<sequence length="262" mass="29040">MKKKNKGPVSDARMAEYAENWQRCRTEDIPGLFQGYDTEQEQCERLVTFKMNKDALKAFQSTIKAGSDELRFIVHLGLLHNDFPAKVPKKPAFQLFIQALYGKKDWHKNCFPLEWDSNGKFSQGRDESTNNGAEAISAASAYLFVHSWMETFTEDLALPFESVSHDLDRRVKAYQFSNAESKAIAADLGTPDASAKGLYIHLGRGLAVARHPFSFRPVIDVAGPQRANSAPEVFANATGLLDGDGDSFYDFGAPIPPGSPDD</sequence>
<dbReference type="STRING" id="478744.SAMN05444359_101186"/>
<keyword evidence="2" id="KW-1185">Reference proteome</keyword>
<dbReference type="OrthoDB" id="1492848at2"/>
<reference evidence="2" key="1">
    <citation type="submission" date="2016-10" db="EMBL/GenBank/DDBJ databases">
        <authorList>
            <person name="Varghese N."/>
            <person name="Submissions S."/>
        </authorList>
    </citation>
    <scope>NUCLEOTIDE SEQUENCE [LARGE SCALE GENOMIC DNA]</scope>
    <source>
        <strain evidence="2">DSM 24740</strain>
    </source>
</reference>
<name>A0A1H8Z5Q6_9BACT</name>
<accession>A0A1H8Z5Q6</accession>
<proteinExistence type="predicted"/>
<evidence type="ECO:0000313" key="2">
    <source>
        <dbReference type="Proteomes" id="UP000199021"/>
    </source>
</evidence>
<gene>
    <name evidence="1" type="ORF">SAMN05444359_101186</name>
</gene>